<keyword evidence="9" id="KW-0614">Plasmid</keyword>
<evidence type="ECO:0000256" key="1">
    <source>
        <dbReference type="ARBA" id="ARBA00004651"/>
    </source>
</evidence>
<evidence type="ECO:0000256" key="7">
    <source>
        <dbReference type="SAM" id="Phobius"/>
    </source>
</evidence>
<dbReference type="SUPFAM" id="SSF103473">
    <property type="entry name" value="MFS general substrate transporter"/>
    <property type="match status" value="1"/>
</dbReference>
<proteinExistence type="predicted"/>
<evidence type="ECO:0000313" key="10">
    <source>
        <dbReference type="Proteomes" id="UP000001600"/>
    </source>
</evidence>
<organism evidence="9 10">
    <name type="scientific">Rhizobium rhizogenes (strain K84 / ATCC BAA-868)</name>
    <name type="common">Agrobacterium radiobacter</name>
    <dbReference type="NCBI Taxonomy" id="311403"/>
    <lineage>
        <taxon>Bacteria</taxon>
        <taxon>Pseudomonadati</taxon>
        <taxon>Pseudomonadota</taxon>
        <taxon>Alphaproteobacteria</taxon>
        <taxon>Hyphomicrobiales</taxon>
        <taxon>Rhizobiaceae</taxon>
        <taxon>Rhizobium/Agrobacterium group</taxon>
        <taxon>Rhizobium</taxon>
    </lineage>
</organism>
<keyword evidence="3 7" id="KW-0812">Transmembrane</keyword>
<feature type="transmembrane region" description="Helical" evidence="7">
    <location>
        <begin position="157"/>
        <end position="176"/>
    </location>
</feature>
<sequence length="298" mass="32311">MSCATKKVSTNEDDCCQLRRSSLGIPRHRRRADLFGARRGVGEEPFCHCRPRRRDRPAPRVFGSSAHGDRPALAEGTSTIPATRDYRLWCLPRLDEHPDLSGVRASSSRRRRSRRGDRSAACRPCSFRRPLDFLWLATAVGGLLFLLPFRTENDLDPVGLLFAVGAAACWACYILFGKKISPLGPVRAVSLGMAVAATFGVPFGVYNAGASLLGWQILAVGLLVALLSSAIPYMLEMFAFRRLPPSALGILLSAAPAISALMGTLLLNERLSNQQMLSIVLIMVGSAGCAIFSRKAVA</sequence>
<dbReference type="InterPro" id="IPR051258">
    <property type="entry name" value="Diverse_Substrate_Transporter"/>
</dbReference>
<feature type="transmembrane region" description="Helical" evidence="7">
    <location>
        <begin position="247"/>
        <end position="267"/>
    </location>
</feature>
<evidence type="ECO:0000313" key="9">
    <source>
        <dbReference type="EMBL" id="ACM31200.1"/>
    </source>
</evidence>
<feature type="transmembrane region" description="Helical" evidence="7">
    <location>
        <begin position="133"/>
        <end position="151"/>
    </location>
</feature>
<protein>
    <submittedName>
        <fullName evidence="9">Transmembrane protein</fullName>
    </submittedName>
</protein>
<dbReference type="InterPro" id="IPR037185">
    <property type="entry name" value="EmrE-like"/>
</dbReference>
<dbReference type="SUPFAM" id="SSF103481">
    <property type="entry name" value="Multidrug resistance efflux transporter EmrE"/>
    <property type="match status" value="1"/>
</dbReference>
<keyword evidence="4 7" id="KW-1133">Transmembrane helix</keyword>
<evidence type="ECO:0000256" key="5">
    <source>
        <dbReference type="ARBA" id="ARBA00023136"/>
    </source>
</evidence>
<dbReference type="AlphaFoldDB" id="B9JPY1"/>
<feature type="transmembrane region" description="Helical" evidence="7">
    <location>
        <begin position="188"/>
        <end position="206"/>
    </location>
</feature>
<feature type="transmembrane region" description="Helical" evidence="7">
    <location>
        <begin position="273"/>
        <end position="292"/>
    </location>
</feature>
<comment type="subcellular location">
    <subcellularLocation>
        <location evidence="1">Cell membrane</location>
        <topology evidence="1">Multi-pass membrane protein</topology>
    </subcellularLocation>
</comment>
<feature type="region of interest" description="Disordered" evidence="6">
    <location>
        <begin position="57"/>
        <end position="76"/>
    </location>
</feature>
<evidence type="ECO:0000259" key="8">
    <source>
        <dbReference type="Pfam" id="PF00892"/>
    </source>
</evidence>
<dbReference type="Pfam" id="PF00892">
    <property type="entry name" value="EamA"/>
    <property type="match status" value="1"/>
</dbReference>
<reference evidence="9 10" key="1">
    <citation type="journal article" date="2009" name="J. Bacteriol.">
        <title>Genome sequences of three Agrobacterium biovars help elucidate the evolution of multichromosome genomes in bacteria.</title>
        <authorList>
            <person name="Slater S.C."/>
            <person name="Goldman B.S."/>
            <person name="Goodner B."/>
            <person name="Setubal J.C."/>
            <person name="Farrand S.K."/>
            <person name="Nester E.W."/>
            <person name="Burr T.J."/>
            <person name="Banta L."/>
            <person name="Dickerman A.W."/>
            <person name="Paulsen I."/>
            <person name="Otten L."/>
            <person name="Suen G."/>
            <person name="Welch R."/>
            <person name="Almeida N.F."/>
            <person name="Arnold F."/>
            <person name="Burton O.T."/>
            <person name="Du Z."/>
            <person name="Ewing A."/>
            <person name="Godsy E."/>
            <person name="Heisel S."/>
            <person name="Houmiel K.L."/>
            <person name="Jhaveri J."/>
            <person name="Lu J."/>
            <person name="Miller N.M."/>
            <person name="Norton S."/>
            <person name="Chen Q."/>
            <person name="Phoolcharoen W."/>
            <person name="Ohlin V."/>
            <person name="Ondrusek D."/>
            <person name="Pride N."/>
            <person name="Stricklin S.L."/>
            <person name="Sun J."/>
            <person name="Wheeler C."/>
            <person name="Wilson L."/>
            <person name="Zhu H."/>
            <person name="Wood D.W."/>
        </authorList>
    </citation>
    <scope>NUCLEOTIDE SEQUENCE [LARGE SCALE GENOMIC DNA]</scope>
    <source>
        <strain evidence="10">K84 / ATCC BAA-868</strain>
        <plasmid evidence="9 10">pAtK84c</plasmid>
    </source>
</reference>
<dbReference type="PANTHER" id="PTHR42920">
    <property type="entry name" value="OS03G0707200 PROTEIN-RELATED"/>
    <property type="match status" value="1"/>
</dbReference>
<feature type="domain" description="EamA" evidence="8">
    <location>
        <begin position="159"/>
        <end position="287"/>
    </location>
</feature>
<dbReference type="Proteomes" id="UP000001600">
    <property type="component" value="Plasmid pAtK84c"/>
</dbReference>
<accession>B9JPY1</accession>
<dbReference type="GO" id="GO:0005886">
    <property type="term" value="C:plasma membrane"/>
    <property type="evidence" value="ECO:0007669"/>
    <property type="project" value="UniProtKB-SubCell"/>
</dbReference>
<dbReference type="PANTHER" id="PTHR42920:SF5">
    <property type="entry name" value="EAMA DOMAIN-CONTAINING PROTEIN"/>
    <property type="match status" value="1"/>
</dbReference>
<dbReference type="HOGENOM" id="CLU_932676_0_0_5"/>
<keyword evidence="2" id="KW-1003">Cell membrane</keyword>
<evidence type="ECO:0000256" key="4">
    <source>
        <dbReference type="ARBA" id="ARBA00022989"/>
    </source>
</evidence>
<evidence type="ECO:0000256" key="3">
    <source>
        <dbReference type="ARBA" id="ARBA00022692"/>
    </source>
</evidence>
<dbReference type="InterPro" id="IPR000620">
    <property type="entry name" value="EamA_dom"/>
</dbReference>
<dbReference type="EMBL" id="CP000631">
    <property type="protein sequence ID" value="ACM31200.1"/>
    <property type="molecule type" value="Genomic_DNA"/>
</dbReference>
<geneLocation type="plasmid" evidence="9 10">
    <name>pAtK84c</name>
</geneLocation>
<gene>
    <name evidence="9" type="ordered locus">Arad_12151</name>
</gene>
<evidence type="ECO:0000256" key="6">
    <source>
        <dbReference type="SAM" id="MobiDB-lite"/>
    </source>
</evidence>
<dbReference type="KEGG" id="ara:Arad_12151"/>
<feature type="transmembrane region" description="Helical" evidence="7">
    <location>
        <begin position="212"/>
        <end position="235"/>
    </location>
</feature>
<evidence type="ECO:0000256" key="2">
    <source>
        <dbReference type="ARBA" id="ARBA00022475"/>
    </source>
</evidence>
<name>B9JPY1_RHIR8</name>
<dbReference type="InterPro" id="IPR036259">
    <property type="entry name" value="MFS_trans_sf"/>
</dbReference>
<keyword evidence="5 7" id="KW-0472">Membrane</keyword>